<dbReference type="GO" id="GO:0005524">
    <property type="term" value="F:ATP binding"/>
    <property type="evidence" value="ECO:0007669"/>
    <property type="project" value="UniProtKB-KW"/>
</dbReference>
<keyword evidence="11 12" id="KW-0472">Membrane</keyword>
<evidence type="ECO:0000256" key="11">
    <source>
        <dbReference type="ARBA" id="ARBA00023136"/>
    </source>
</evidence>
<comment type="subcellular location">
    <subcellularLocation>
        <location evidence="1">Cell membrane</location>
        <topology evidence="1">Multi-pass membrane protein</topology>
    </subcellularLocation>
</comment>
<dbReference type="EMBL" id="QGDL01000006">
    <property type="protein sequence ID" value="PWJ29381.1"/>
    <property type="molecule type" value="Genomic_DNA"/>
</dbReference>
<dbReference type="OrthoDB" id="9809348at2"/>
<dbReference type="SMART" id="SM00387">
    <property type="entry name" value="HATPase_c"/>
    <property type="match status" value="1"/>
</dbReference>
<reference evidence="14 15" key="1">
    <citation type="submission" date="2018-05" db="EMBL/GenBank/DDBJ databases">
        <title>The Hungate 1000. A catalogue of reference genomes from the rumen microbiome.</title>
        <authorList>
            <person name="Kelly W."/>
        </authorList>
    </citation>
    <scope>NUCLEOTIDE SEQUENCE [LARGE SCALE GENOMIC DNA]</scope>
    <source>
        <strain evidence="14 15">NLAE-zl-C242</strain>
    </source>
</reference>
<dbReference type="SUPFAM" id="SSF158472">
    <property type="entry name" value="HAMP domain-like"/>
    <property type="match status" value="1"/>
</dbReference>
<dbReference type="AlphaFoldDB" id="A0A2Y9BG78"/>
<keyword evidence="2" id="KW-1003">Cell membrane</keyword>
<evidence type="ECO:0000256" key="7">
    <source>
        <dbReference type="ARBA" id="ARBA00022777"/>
    </source>
</evidence>
<keyword evidence="9 12" id="KW-1133">Transmembrane helix</keyword>
<dbReference type="SMART" id="SM00304">
    <property type="entry name" value="HAMP"/>
    <property type="match status" value="1"/>
</dbReference>
<dbReference type="PROSITE" id="PS50885">
    <property type="entry name" value="HAMP"/>
    <property type="match status" value="1"/>
</dbReference>
<dbReference type="RefSeq" id="WP_109731231.1">
    <property type="nucleotide sequence ID" value="NZ_BAAACK010000026.1"/>
</dbReference>
<dbReference type="Pfam" id="PF06580">
    <property type="entry name" value="His_kinase"/>
    <property type="match status" value="1"/>
</dbReference>
<accession>A0A2Y9BG78</accession>
<name>A0A2Y9BG78_9FIRM</name>
<dbReference type="GO" id="GO:0005886">
    <property type="term" value="C:plasma membrane"/>
    <property type="evidence" value="ECO:0007669"/>
    <property type="project" value="UniProtKB-SubCell"/>
</dbReference>
<keyword evidence="7 14" id="KW-0418">Kinase</keyword>
<gene>
    <name evidence="14" type="ORF">A8806_106118</name>
</gene>
<dbReference type="InterPro" id="IPR010559">
    <property type="entry name" value="Sig_transdc_His_kin_internal"/>
</dbReference>
<evidence type="ECO:0000313" key="14">
    <source>
        <dbReference type="EMBL" id="PWJ29381.1"/>
    </source>
</evidence>
<proteinExistence type="predicted"/>
<evidence type="ECO:0000313" key="15">
    <source>
        <dbReference type="Proteomes" id="UP000245845"/>
    </source>
</evidence>
<evidence type="ECO:0000256" key="3">
    <source>
        <dbReference type="ARBA" id="ARBA00022553"/>
    </source>
</evidence>
<keyword evidence="15" id="KW-1185">Reference proteome</keyword>
<organism evidence="14 15">
    <name type="scientific">Faecalicatena orotica</name>
    <dbReference type="NCBI Taxonomy" id="1544"/>
    <lineage>
        <taxon>Bacteria</taxon>
        <taxon>Bacillati</taxon>
        <taxon>Bacillota</taxon>
        <taxon>Clostridia</taxon>
        <taxon>Lachnospirales</taxon>
        <taxon>Lachnospiraceae</taxon>
        <taxon>Faecalicatena</taxon>
    </lineage>
</organism>
<evidence type="ECO:0000256" key="2">
    <source>
        <dbReference type="ARBA" id="ARBA00022475"/>
    </source>
</evidence>
<keyword evidence="6" id="KW-0547">Nucleotide-binding</keyword>
<evidence type="ECO:0000256" key="12">
    <source>
        <dbReference type="SAM" id="Phobius"/>
    </source>
</evidence>
<evidence type="ECO:0000256" key="10">
    <source>
        <dbReference type="ARBA" id="ARBA00023012"/>
    </source>
</evidence>
<dbReference type="CDD" id="cd06225">
    <property type="entry name" value="HAMP"/>
    <property type="match status" value="1"/>
</dbReference>
<evidence type="ECO:0000256" key="6">
    <source>
        <dbReference type="ARBA" id="ARBA00022741"/>
    </source>
</evidence>
<keyword evidence="10" id="KW-0902">Two-component regulatory system</keyword>
<dbReference type="InterPro" id="IPR003660">
    <property type="entry name" value="HAMP_dom"/>
</dbReference>
<dbReference type="PANTHER" id="PTHR34220:SF11">
    <property type="entry name" value="SENSOR PROTEIN KINASE HPTS"/>
    <property type="match status" value="1"/>
</dbReference>
<evidence type="ECO:0000256" key="8">
    <source>
        <dbReference type="ARBA" id="ARBA00022840"/>
    </source>
</evidence>
<keyword evidence="4" id="KW-0808">Transferase</keyword>
<dbReference type="Gene3D" id="3.30.565.10">
    <property type="entry name" value="Histidine kinase-like ATPase, C-terminal domain"/>
    <property type="match status" value="1"/>
</dbReference>
<dbReference type="InterPro" id="IPR036890">
    <property type="entry name" value="HATPase_C_sf"/>
</dbReference>
<comment type="caution">
    <text evidence="14">The sequence shown here is derived from an EMBL/GenBank/DDBJ whole genome shotgun (WGS) entry which is preliminary data.</text>
</comment>
<dbReference type="Proteomes" id="UP000245845">
    <property type="component" value="Unassembled WGS sequence"/>
</dbReference>
<dbReference type="PANTHER" id="PTHR34220">
    <property type="entry name" value="SENSOR HISTIDINE KINASE YPDA"/>
    <property type="match status" value="1"/>
</dbReference>
<keyword evidence="3" id="KW-0597">Phosphoprotein</keyword>
<evidence type="ECO:0000256" key="5">
    <source>
        <dbReference type="ARBA" id="ARBA00022692"/>
    </source>
</evidence>
<evidence type="ECO:0000256" key="4">
    <source>
        <dbReference type="ARBA" id="ARBA00022679"/>
    </source>
</evidence>
<protein>
    <submittedName>
        <fullName evidence="14">Histidine kinase/DNA gyrase B/HSP90-like ATPase</fullName>
    </submittedName>
</protein>
<dbReference type="Gene3D" id="6.10.340.10">
    <property type="match status" value="1"/>
</dbReference>
<evidence type="ECO:0000256" key="9">
    <source>
        <dbReference type="ARBA" id="ARBA00022989"/>
    </source>
</evidence>
<feature type="domain" description="HAMP" evidence="13">
    <location>
        <begin position="335"/>
        <end position="387"/>
    </location>
</feature>
<dbReference type="Pfam" id="PF00672">
    <property type="entry name" value="HAMP"/>
    <property type="match status" value="1"/>
</dbReference>
<dbReference type="InterPro" id="IPR003594">
    <property type="entry name" value="HATPase_dom"/>
</dbReference>
<dbReference type="GO" id="GO:0000155">
    <property type="term" value="F:phosphorelay sensor kinase activity"/>
    <property type="evidence" value="ECO:0007669"/>
    <property type="project" value="InterPro"/>
</dbReference>
<dbReference type="Pfam" id="PF02518">
    <property type="entry name" value="HATPase_c"/>
    <property type="match status" value="1"/>
</dbReference>
<feature type="transmembrane region" description="Helical" evidence="12">
    <location>
        <begin position="304"/>
        <end position="329"/>
    </location>
</feature>
<dbReference type="Gene3D" id="3.30.450.20">
    <property type="entry name" value="PAS domain"/>
    <property type="match status" value="1"/>
</dbReference>
<sequence>MKKKSIRDKLLKNFALFSLIPVILFCVVMLFYILVNVQEKRKDEICSTLGNQADQIDKILQQAYQIGQTVADDEAVNQILANKFQTEQEQHASEIKLNSLLLGTSGYFDGSVKVYIIGENGGLYKNSPYSLKEKEYTQEDWYTLVKEQKESHWFELHSESYFAETAETEFISLGIPVSEARTGRILGCVMVEIGVSDILRNSHYVEDGGELYLFYPDTKFRIVDEKVELYDNDRLTLIQKDGLAEQEEVEQLRPEVLKTTKLLTYWKKDFPQKSFGAVSGYMTAYQQMDVNDWILVYFLPQVNYYRLLIVVVTISLFVTALLIVGSVYVSYKVAGSITRPILSLKENVERVQEGDFETTVTCEAEDEIGELGAQFNEMVVEIRNLMDRIRTEHERQRHYELLLLQAQINPHFLYNTLDSLMWLIRMKNQEDAENMLDALTRFFKTGLNKGSERVAIKNEISNVESYLTIQLMRYKKKLSFSISVDEEVESYIVPKLILQPLVENSIYHGIKGKDKGGSIEIKGTKKNGRVILCVEDTGLGMPPKQLGKIQRMLSEGIVEESDSYGLTNVNERLKLFFGEGCIMKVDSTDGVGTKVSIEIREECMHV</sequence>
<evidence type="ECO:0000259" key="13">
    <source>
        <dbReference type="PROSITE" id="PS50885"/>
    </source>
</evidence>
<evidence type="ECO:0000256" key="1">
    <source>
        <dbReference type="ARBA" id="ARBA00004651"/>
    </source>
</evidence>
<feature type="transmembrane region" description="Helical" evidence="12">
    <location>
        <begin position="12"/>
        <end position="35"/>
    </location>
</feature>
<dbReference type="SUPFAM" id="SSF55874">
    <property type="entry name" value="ATPase domain of HSP90 chaperone/DNA topoisomerase II/histidine kinase"/>
    <property type="match status" value="1"/>
</dbReference>
<keyword evidence="5 12" id="KW-0812">Transmembrane</keyword>
<keyword evidence="8" id="KW-0067">ATP-binding</keyword>
<dbReference type="InterPro" id="IPR050640">
    <property type="entry name" value="Bact_2-comp_sensor_kinase"/>
</dbReference>